<feature type="domain" description="PKD" evidence="7">
    <location>
        <begin position="460"/>
        <end position="508"/>
    </location>
</feature>
<dbReference type="InterPro" id="IPR013783">
    <property type="entry name" value="Ig-like_fold"/>
</dbReference>
<dbReference type="Proteomes" id="UP000260644">
    <property type="component" value="Unassembled WGS sequence"/>
</dbReference>
<dbReference type="RefSeq" id="WP_116974428.1">
    <property type="nucleotide sequence ID" value="NZ_QPMM01000002.1"/>
</dbReference>
<feature type="domain" description="PKD" evidence="7">
    <location>
        <begin position="216"/>
        <end position="253"/>
    </location>
</feature>
<sequence>MKNLLRIFLYSLMLIVLAFNAKAQTVSIQADKMAGCPPFLVNFSATADPGYQKLEWSFGLGANVINELNPSKSFQNPGIYHVTLTATYPGVVITRQLDIQVYNKPTVKINALNLSGCAPFMASFTDQSIPGDGSIKSITWDFGDGSGATGPNAAHTYTQAGTYNVISIVTNTMNCSSNGDPVPIKVESAPTPSFTADKTQSCTAPLTVNFFNSTVNNSPDPVTYTYDYGDGTTGQDFQHTYTQEGRYTVTLTAHTPSCSKPLVKKDYIVIEKIKPSFTASNQCAGQSVIFTNTTMPIPANVLWTFPDGTTQFTNNAVKQFNAPGDYIIKMKATIGACEEEITQTIHINPSPTIDPVATPQSSCTAPFTTQFNAQSANATSWNWTFGDGSTSNAENPPHTYTQPGSYSISLKATNAEGCTQTISKTNYISIVQPQATIQPDVIEGCIPLAVNFNASINIPEPIASYEWDFGDGTTGTGSPVSHTYINEGDFIVTVKIKTQSGCEATTTTALQAGTMPIIDFTANPLKSCAKDPIQFTNNSTPVNETVWIWDFPQDNSSSSERNPNHTFNVIGSHDVILTAIHKGCQNQLVKLDYIQIIPPIANFTTAPDCVNPYHRKFTDNSTFGPIPTPVKTWYWEFGENGATSTDPNPDFTYTTTGDKVVTLTIDNGVCTSTHSETIHIIDEIPVIATAKNSACIGEPVNITLGPLIASNIQDYTWDWGYNFLEYIPGANFDPTQGRSNTYTTPGQYNIVLSITDNNNCVRTSNALSVTINGPVPDFDFTGKLCKNEPLTFTDHSTTNTGNQLTDWHWEFGDGNTTDNTTGANVTHAYINDNNYTVKLTLTDKFGCKAFTTKPVKFEKIKADFTAPSNIACKDKTFDFMDQSTGTIKDYVWDFGDNTTGTGVQPVKKYSVPGNYDVTLSILSVYGCTDQITKPAFITVPDPQASFTVPSDLDLCPPVKVLFTNTSTDFKSALWEFGDNGISTKNDPDEHIYTRAITYNVKLTVYADGGCTSSTTLPITIKGPDGAMKATPTQGCVPMDISISATAAKTNKYMWDFDDGSVLITNTPTSPAHTYTKPGIYYPRVSLEDDQGCIVKAQGNDKIIVDYAKADFSIDNFSACGGGLITFPNNSKTLTNDSLGLPFINAWDYGVSGAPDNNGTTLDGSFNYPQPGAANVTLQITSAYGCKDQMTLPLTIPTQSKATIDPINPLCVSGQIQLSGIDDSHLPTAKWIWRVGSNTYNQVVPPLISLTAPGNIPVSLTITNEDGSCPSVANSTMVVNPSPDLNLTPTTATICKGAALQLNALTNNNVNVVWTDYKISDPYDLHPMVTPDIDTTYSVVATNQYGCTNTGKIGIKVNQPFKIYAVDQEICQGESVQMQTGGALTYKWIPDRGLNRSDIANPVAKPDGNITYQVVGYNDNTCFTDTVLARIYVRTAPTIDLGPDIVLPTGSVLQIPAKASEDIISTEWSPQTGLSCYNCLTPTTTLTGNITYRVKVTNRFGCTATDELKISTVCETGNVFIPNTFSPNGDGMNDIFYVRGQGMQTIRAFKIFNRWGQLIFERYNSNTNDASKGWDGKFKGQPLNPDVFVYYVEIVCDKGEVTLIKGNVTLIK</sequence>
<evidence type="ECO:0000256" key="2">
    <source>
        <dbReference type="ARBA" id="ARBA00022692"/>
    </source>
</evidence>
<reference evidence="8 9" key="1">
    <citation type="submission" date="2018-07" db="EMBL/GenBank/DDBJ databases">
        <title>Chitinophaga K2CV101002-2 sp. nov., isolated from a monsoon evergreen broad-leaved forest soil.</title>
        <authorList>
            <person name="Lv Y."/>
        </authorList>
    </citation>
    <scope>NUCLEOTIDE SEQUENCE [LARGE SCALE GENOMIC DNA]</scope>
    <source>
        <strain evidence="8 9">GDMCC 1.1288</strain>
    </source>
</reference>
<dbReference type="GO" id="GO:0005261">
    <property type="term" value="F:monoatomic cation channel activity"/>
    <property type="evidence" value="ECO:0007669"/>
    <property type="project" value="TreeGrafter"/>
</dbReference>
<feature type="domain" description="PKD" evidence="7">
    <location>
        <begin position="1052"/>
        <end position="1091"/>
    </location>
</feature>
<accession>A0A3E1YDD9</accession>
<feature type="domain" description="PKD" evidence="7">
    <location>
        <begin position="44"/>
        <end position="87"/>
    </location>
</feature>
<feature type="domain" description="PKD" evidence="7">
    <location>
        <begin position="796"/>
        <end position="855"/>
    </location>
</feature>
<dbReference type="InterPro" id="IPR000601">
    <property type="entry name" value="PKD_dom"/>
</dbReference>
<feature type="domain" description="PKD" evidence="7">
    <location>
        <begin position="105"/>
        <end position="191"/>
    </location>
</feature>
<keyword evidence="9" id="KW-1185">Reference proteome</keyword>
<evidence type="ECO:0000256" key="5">
    <source>
        <dbReference type="ARBA" id="ARBA00023136"/>
    </source>
</evidence>
<keyword evidence="6" id="KW-0732">Signal</keyword>
<feature type="domain" description="PKD" evidence="7">
    <location>
        <begin position="879"/>
        <end position="926"/>
    </location>
</feature>
<dbReference type="GO" id="GO:0006816">
    <property type="term" value="P:calcium ion transport"/>
    <property type="evidence" value="ECO:0007669"/>
    <property type="project" value="TreeGrafter"/>
</dbReference>
<evidence type="ECO:0000256" key="4">
    <source>
        <dbReference type="ARBA" id="ARBA00022989"/>
    </source>
</evidence>
<dbReference type="InterPro" id="IPR022409">
    <property type="entry name" value="PKD/Chitinase_dom"/>
</dbReference>
<dbReference type="CDD" id="cd00146">
    <property type="entry name" value="PKD"/>
    <property type="match status" value="10"/>
</dbReference>
<name>A0A3E1YDD9_9BACT</name>
<feature type="domain" description="PKD" evidence="7">
    <location>
        <begin position="284"/>
        <end position="333"/>
    </location>
</feature>
<dbReference type="NCBIfam" id="TIGR04131">
    <property type="entry name" value="Bac_Flav_CTERM"/>
    <property type="match status" value="1"/>
</dbReference>
<protein>
    <submittedName>
        <fullName evidence="8">PKD domain-containing protein</fullName>
    </submittedName>
</protein>
<dbReference type="OrthoDB" id="7794186at2"/>
<dbReference type="InterPro" id="IPR035986">
    <property type="entry name" value="PKD_dom_sf"/>
</dbReference>
<dbReference type="PANTHER" id="PTHR46730:SF4">
    <property type="entry name" value="POLYCYSTIC KIDNEY DISEASE PROTEIN 1-LIKE 1"/>
    <property type="match status" value="1"/>
</dbReference>
<dbReference type="SUPFAM" id="SSF49299">
    <property type="entry name" value="PKD domain"/>
    <property type="match status" value="14"/>
</dbReference>
<feature type="domain" description="PKD" evidence="7">
    <location>
        <begin position="974"/>
        <end position="1027"/>
    </location>
</feature>
<organism evidence="8 9">
    <name type="scientific">Chitinophaga silvatica</name>
    <dbReference type="NCBI Taxonomy" id="2282649"/>
    <lineage>
        <taxon>Bacteria</taxon>
        <taxon>Pseudomonadati</taxon>
        <taxon>Bacteroidota</taxon>
        <taxon>Chitinophagia</taxon>
        <taxon>Chitinophagales</taxon>
        <taxon>Chitinophagaceae</taxon>
        <taxon>Chitinophaga</taxon>
    </lineage>
</organism>
<comment type="subcellular location">
    <subcellularLocation>
        <location evidence="1">Membrane</location>
        <topology evidence="1">Multi-pass membrane protein</topology>
    </subcellularLocation>
</comment>
<keyword evidence="2" id="KW-0812">Transmembrane</keyword>
<keyword evidence="5" id="KW-0472">Membrane</keyword>
<evidence type="ECO:0000256" key="1">
    <source>
        <dbReference type="ARBA" id="ARBA00004141"/>
    </source>
</evidence>
<dbReference type="GO" id="GO:0005886">
    <property type="term" value="C:plasma membrane"/>
    <property type="evidence" value="ECO:0007669"/>
    <property type="project" value="TreeGrafter"/>
</dbReference>
<evidence type="ECO:0000259" key="7">
    <source>
        <dbReference type="PROSITE" id="PS50093"/>
    </source>
</evidence>
<dbReference type="InterPro" id="IPR026341">
    <property type="entry name" value="T9SS_type_B"/>
</dbReference>
<comment type="caution">
    <text evidence="8">The sequence shown here is derived from an EMBL/GenBank/DDBJ whole genome shotgun (WGS) entry which is preliminary data.</text>
</comment>
<keyword evidence="3" id="KW-0677">Repeat</keyword>
<dbReference type="EMBL" id="QPMM01000002">
    <property type="protein sequence ID" value="RFS24620.1"/>
    <property type="molecule type" value="Genomic_DNA"/>
</dbReference>
<dbReference type="PANTHER" id="PTHR46730">
    <property type="entry name" value="POLYCYSTIN-1"/>
    <property type="match status" value="1"/>
</dbReference>
<feature type="domain" description="PKD" evidence="7">
    <location>
        <begin position="598"/>
        <end position="680"/>
    </location>
</feature>
<evidence type="ECO:0000256" key="6">
    <source>
        <dbReference type="SAM" id="SignalP"/>
    </source>
</evidence>
<feature type="domain" description="PKD" evidence="7">
    <location>
        <begin position="351"/>
        <end position="430"/>
    </location>
</feature>
<keyword evidence="4" id="KW-1133">Transmembrane helix</keyword>
<feature type="chain" id="PRO_5017683336" evidence="6">
    <location>
        <begin position="24"/>
        <end position="1611"/>
    </location>
</feature>
<feature type="domain" description="PKD" evidence="7">
    <location>
        <begin position="516"/>
        <end position="579"/>
    </location>
</feature>
<evidence type="ECO:0000313" key="9">
    <source>
        <dbReference type="Proteomes" id="UP000260644"/>
    </source>
</evidence>
<gene>
    <name evidence="8" type="ORF">DVR12_05295</name>
</gene>
<dbReference type="PROSITE" id="PS50093">
    <property type="entry name" value="PKD"/>
    <property type="match status" value="12"/>
</dbReference>
<feature type="signal peptide" evidence="6">
    <location>
        <begin position="1"/>
        <end position="23"/>
    </location>
</feature>
<dbReference type="SMART" id="SM00089">
    <property type="entry name" value="PKD"/>
    <property type="match status" value="12"/>
</dbReference>
<evidence type="ECO:0000313" key="8">
    <source>
        <dbReference type="EMBL" id="RFS24620.1"/>
    </source>
</evidence>
<evidence type="ECO:0000256" key="3">
    <source>
        <dbReference type="ARBA" id="ARBA00022737"/>
    </source>
</evidence>
<dbReference type="Gene3D" id="2.60.40.10">
    <property type="entry name" value="Immunoglobulins"/>
    <property type="match status" value="14"/>
</dbReference>
<dbReference type="Pfam" id="PF13585">
    <property type="entry name" value="CHU_C"/>
    <property type="match status" value="1"/>
</dbReference>
<dbReference type="Pfam" id="PF18911">
    <property type="entry name" value="PKD_4"/>
    <property type="match status" value="8"/>
</dbReference>
<proteinExistence type="predicted"/>